<dbReference type="EC" id="2.1.1.60" evidence="3"/>
<dbReference type="GO" id="GO:0005634">
    <property type="term" value="C:nucleus"/>
    <property type="evidence" value="ECO:0007669"/>
    <property type="project" value="UniProtKB-SubCell"/>
</dbReference>
<dbReference type="InterPro" id="IPR025800">
    <property type="entry name" value="CaM-Lys-N-MeTrfase"/>
</dbReference>
<name>A0A0L7RDS4_9HYME</name>
<dbReference type="PANTHER" id="PTHR13539">
    <property type="entry name" value="CALMODULIN-LYSINE N-METHYLTRANSFERASE"/>
    <property type="match status" value="1"/>
</dbReference>
<sequence>MSEEKSNEIVEQKVTIGKKRNSTAQRRWRILAKALIGSQEPISIDTGGDEVSVRRFTSFNLLRVGRVENGTTEPEFATWYEYSTILENKLFTVQIRRLNKNFTASELIGFNNTGNICVWPSEECLAYYLLKNQQLCRNRRVLELGGGMSCLAGVIAAKYCQPRGVALTDGNVTSVNNVRCIVVRNGMADFVECGVVQWAKAARAIRRSLVFPRSHPHNTLRVKNWSNYEGGGEDGDSGNGKELGKLAGKLYDVILCADCLFFDEARSDLVETIYSWLSNDGIALVMAPRRGSTFQKFAEAAVKRGFFARQIDRYDGKIWSRHLELLEHSQEYCPDLHYPILLELSKEKKTPPG</sequence>
<evidence type="ECO:0000256" key="2">
    <source>
        <dbReference type="ARBA" id="ARBA00004496"/>
    </source>
</evidence>
<evidence type="ECO:0000256" key="6">
    <source>
        <dbReference type="ARBA" id="ARBA00022603"/>
    </source>
</evidence>
<dbReference type="Gene3D" id="3.40.50.150">
    <property type="entry name" value="Vaccinia Virus protein VP39"/>
    <property type="match status" value="1"/>
</dbReference>
<accession>A0A0L7RDS4</accession>
<evidence type="ECO:0000256" key="7">
    <source>
        <dbReference type="ARBA" id="ARBA00022679"/>
    </source>
</evidence>
<dbReference type="InterPro" id="IPR019410">
    <property type="entry name" value="Methyltransf_16"/>
</dbReference>
<dbReference type="SUPFAM" id="SSF53335">
    <property type="entry name" value="S-adenosyl-L-methionine-dependent methyltransferases"/>
    <property type="match status" value="1"/>
</dbReference>
<proteinExistence type="predicted"/>
<keyword evidence="7 9" id="KW-0808">Transferase</keyword>
<protein>
    <recommendedName>
        <fullName evidence="4">Calmodulin-lysine N-methyltransferase</fullName>
        <ecNumber evidence="3">2.1.1.60</ecNumber>
    </recommendedName>
</protein>
<dbReference type="OrthoDB" id="413520at2759"/>
<keyword evidence="6 9" id="KW-0489">Methyltransferase</keyword>
<gene>
    <name evidence="9" type="ORF">WH47_09526</name>
</gene>
<dbReference type="GO" id="GO:0005737">
    <property type="term" value="C:cytoplasm"/>
    <property type="evidence" value="ECO:0007669"/>
    <property type="project" value="UniProtKB-SubCell"/>
</dbReference>
<evidence type="ECO:0000256" key="5">
    <source>
        <dbReference type="ARBA" id="ARBA00022490"/>
    </source>
</evidence>
<keyword evidence="8" id="KW-0539">Nucleus</keyword>
<evidence type="ECO:0000313" key="10">
    <source>
        <dbReference type="Proteomes" id="UP000053825"/>
    </source>
</evidence>
<evidence type="ECO:0000256" key="8">
    <source>
        <dbReference type="ARBA" id="ARBA00023242"/>
    </source>
</evidence>
<dbReference type="Proteomes" id="UP000053825">
    <property type="component" value="Unassembled WGS sequence"/>
</dbReference>
<dbReference type="PANTHER" id="PTHR13539:SF3">
    <property type="entry name" value="CALMODULIN-LYSINE N-METHYLTRANSFERASE"/>
    <property type="match status" value="1"/>
</dbReference>
<dbReference type="GO" id="GO:0032259">
    <property type="term" value="P:methylation"/>
    <property type="evidence" value="ECO:0007669"/>
    <property type="project" value="UniProtKB-KW"/>
</dbReference>
<keyword evidence="5" id="KW-0963">Cytoplasm</keyword>
<dbReference type="AlphaFoldDB" id="A0A0L7RDS4"/>
<dbReference type="InterPro" id="IPR029063">
    <property type="entry name" value="SAM-dependent_MTases_sf"/>
</dbReference>
<keyword evidence="10" id="KW-1185">Reference proteome</keyword>
<organism evidence="9 10">
    <name type="scientific">Habropoda laboriosa</name>
    <dbReference type="NCBI Taxonomy" id="597456"/>
    <lineage>
        <taxon>Eukaryota</taxon>
        <taxon>Metazoa</taxon>
        <taxon>Ecdysozoa</taxon>
        <taxon>Arthropoda</taxon>
        <taxon>Hexapoda</taxon>
        <taxon>Insecta</taxon>
        <taxon>Pterygota</taxon>
        <taxon>Neoptera</taxon>
        <taxon>Endopterygota</taxon>
        <taxon>Hymenoptera</taxon>
        <taxon>Apocrita</taxon>
        <taxon>Aculeata</taxon>
        <taxon>Apoidea</taxon>
        <taxon>Anthophila</taxon>
        <taxon>Apidae</taxon>
        <taxon>Habropoda</taxon>
    </lineage>
</organism>
<reference evidence="9 10" key="1">
    <citation type="submission" date="2015-07" db="EMBL/GenBank/DDBJ databases">
        <title>The genome of Habropoda laboriosa.</title>
        <authorList>
            <person name="Pan H."/>
            <person name="Kapheim K."/>
        </authorList>
    </citation>
    <scope>NUCLEOTIDE SEQUENCE [LARGE SCALE GENOMIC DNA]</scope>
    <source>
        <strain evidence="9">0110345459</strain>
    </source>
</reference>
<dbReference type="GO" id="GO:0018025">
    <property type="term" value="F:calmodulin-lysine N-methyltransferase activity"/>
    <property type="evidence" value="ECO:0007669"/>
    <property type="project" value="UniProtKB-EC"/>
</dbReference>
<dbReference type="Pfam" id="PF10294">
    <property type="entry name" value="Methyltransf_16"/>
    <property type="match status" value="1"/>
</dbReference>
<dbReference type="EMBL" id="KQ414613">
    <property type="protein sequence ID" value="KOC68969.1"/>
    <property type="molecule type" value="Genomic_DNA"/>
</dbReference>
<comment type="subcellular location">
    <subcellularLocation>
        <location evidence="2">Cytoplasm</location>
    </subcellularLocation>
    <subcellularLocation>
        <location evidence="1">Nucleus</location>
    </subcellularLocation>
</comment>
<evidence type="ECO:0000256" key="1">
    <source>
        <dbReference type="ARBA" id="ARBA00004123"/>
    </source>
</evidence>
<dbReference type="STRING" id="597456.A0A0L7RDS4"/>
<evidence type="ECO:0000256" key="3">
    <source>
        <dbReference type="ARBA" id="ARBA00011914"/>
    </source>
</evidence>
<evidence type="ECO:0000256" key="4">
    <source>
        <dbReference type="ARBA" id="ARBA00020594"/>
    </source>
</evidence>
<evidence type="ECO:0000313" key="9">
    <source>
        <dbReference type="EMBL" id="KOC68969.1"/>
    </source>
</evidence>